<dbReference type="RefSeq" id="WP_208450932.1">
    <property type="nucleotide sequence ID" value="NZ_CADEUP010000003.1"/>
</dbReference>
<organism evidence="2 3">
    <name type="scientific">Burkholderia cepacia</name>
    <name type="common">Pseudomonas cepacia</name>
    <dbReference type="NCBI Taxonomy" id="292"/>
    <lineage>
        <taxon>Bacteria</taxon>
        <taxon>Pseudomonadati</taxon>
        <taxon>Pseudomonadota</taxon>
        <taxon>Betaproteobacteria</taxon>
        <taxon>Burkholderiales</taxon>
        <taxon>Burkholderiaceae</taxon>
        <taxon>Burkholderia</taxon>
        <taxon>Burkholderia cepacia complex</taxon>
    </lineage>
</organism>
<sequence length="338" mass="39514">MIKGFPQFTPNARKGERGVDLVSRIVHEQFKWLFKRNHQEHDFGIDGHLEVVTDEGAVTGQMLAVQIKYGKSFFEEKNKWGYVYRGELKHFNYLSNYPVPTLIVICHPDEEICYWARFVPEQAEVGEGGWKLTIPFENRLHEAKPELEAVLPPLQDSLSDLKDYWALNRLIVEAPYIHFIIDRPEVVSGDTSRPRAFFNRFRSTKELAYHCQGKVEISFHGYDQDRRELYEIKEVRDYVPVLCRALPELFFFIRTRQPTQALKALAFCQTNVRRLHGRSTRKVTKQIEVSTREIGDFLMRMWPGLNEMTNWLGMSIEENKAISFDVIRCLGFEPPPDA</sequence>
<dbReference type="EMBL" id="UARD01000020">
    <property type="protein sequence ID" value="SPV20449.1"/>
    <property type="molecule type" value="Genomic_DNA"/>
</dbReference>
<protein>
    <recommendedName>
        <fullName evidence="1">DUF4365 domain-containing protein</fullName>
    </recommendedName>
</protein>
<accession>A0AAE8NGP9</accession>
<dbReference type="AlphaFoldDB" id="A0AAE8NGP9"/>
<dbReference type="Proteomes" id="UP000250416">
    <property type="component" value="Unassembled WGS sequence"/>
</dbReference>
<evidence type="ECO:0000313" key="3">
    <source>
        <dbReference type="Proteomes" id="UP000250416"/>
    </source>
</evidence>
<comment type="caution">
    <text evidence="2">The sequence shown here is derived from an EMBL/GenBank/DDBJ whole genome shotgun (WGS) entry which is preliminary data.</text>
</comment>
<evidence type="ECO:0000313" key="2">
    <source>
        <dbReference type="EMBL" id="SPV20449.1"/>
    </source>
</evidence>
<dbReference type="Pfam" id="PF14280">
    <property type="entry name" value="DUF4365"/>
    <property type="match status" value="1"/>
</dbReference>
<reference evidence="2 3" key="1">
    <citation type="submission" date="2018-06" db="EMBL/GenBank/DDBJ databases">
        <authorList>
            <consortium name="Pathogen Informatics"/>
            <person name="Doyle S."/>
        </authorList>
    </citation>
    <scope>NUCLEOTIDE SEQUENCE [LARGE SCALE GENOMIC DNA]</scope>
    <source>
        <strain evidence="2 3">NCTC10661</strain>
    </source>
</reference>
<name>A0AAE8NGP9_BURCE</name>
<feature type="domain" description="DUF4365" evidence="1">
    <location>
        <begin position="17"/>
        <end position="144"/>
    </location>
</feature>
<dbReference type="InterPro" id="IPR025375">
    <property type="entry name" value="DUF4365"/>
</dbReference>
<proteinExistence type="predicted"/>
<gene>
    <name evidence="2" type="ORF">NCTC10661_03815</name>
</gene>
<evidence type="ECO:0000259" key="1">
    <source>
        <dbReference type="Pfam" id="PF14280"/>
    </source>
</evidence>